<dbReference type="PANTHER" id="PTHR31528:SF3">
    <property type="entry name" value="THIAMINE BIOSYNTHESIS PROTEIN HI_0357-RELATED"/>
    <property type="match status" value="1"/>
</dbReference>
<dbReference type="InterPro" id="IPR027939">
    <property type="entry name" value="NMT1/THI5"/>
</dbReference>
<reference evidence="3 4" key="1">
    <citation type="submission" date="2011-01" db="EMBL/GenBank/DDBJ databases">
        <title>Whole genome sequence of Amphibacillus xylinus NBRC 15112.</title>
        <authorList>
            <person name="Nakazawa H."/>
            <person name="Katano Y."/>
            <person name="Nakamura S."/>
            <person name="Sasagawa M."/>
            <person name="Fukada J."/>
            <person name="Arai T."/>
            <person name="Sasakura N."/>
            <person name="Mochizuki D."/>
            <person name="Hosoyama A."/>
            <person name="Harada K."/>
            <person name="Horikawa H."/>
            <person name="Kato Y."/>
            <person name="Harada T."/>
            <person name="Sasaki K."/>
            <person name="Sekiguchi M."/>
            <person name="Hodoyama M."/>
            <person name="Nishiko R."/>
            <person name="Narita H."/>
            <person name="Hanamaki A."/>
            <person name="Hata C."/>
            <person name="Konno Y."/>
            <person name="Niimura Y."/>
            <person name="Yamazaki S."/>
            <person name="Fujita N."/>
        </authorList>
    </citation>
    <scope>NUCLEOTIDE SEQUENCE [LARGE SCALE GENOMIC DNA]</scope>
    <source>
        <strain evidence="4">ATCC 51415 / DSM 6626 / JCM 7361 / LMG 17667 / NBRC 15112 / Ep01</strain>
    </source>
</reference>
<evidence type="ECO:0000313" key="3">
    <source>
        <dbReference type="EMBL" id="BAM46632.1"/>
    </source>
</evidence>
<dbReference type="RefSeq" id="WP_015009237.1">
    <property type="nucleotide sequence ID" value="NC_018704.1"/>
</dbReference>
<feature type="signal peptide" evidence="1">
    <location>
        <begin position="1"/>
        <end position="20"/>
    </location>
</feature>
<dbReference type="GO" id="GO:0009228">
    <property type="term" value="P:thiamine biosynthetic process"/>
    <property type="evidence" value="ECO:0007669"/>
    <property type="project" value="InterPro"/>
</dbReference>
<dbReference type="Gene3D" id="3.40.190.10">
    <property type="entry name" value="Periplasmic binding protein-like II"/>
    <property type="match status" value="2"/>
</dbReference>
<gene>
    <name evidence="3" type="ordered locus">AXY_05000</name>
</gene>
<dbReference type="STRING" id="698758.AXY_05000"/>
<feature type="domain" description="SsuA/THI5-like" evidence="2">
    <location>
        <begin position="52"/>
        <end position="267"/>
    </location>
</feature>
<dbReference type="PROSITE" id="PS51257">
    <property type="entry name" value="PROKAR_LIPOPROTEIN"/>
    <property type="match status" value="1"/>
</dbReference>
<dbReference type="Pfam" id="PF09084">
    <property type="entry name" value="NMT1"/>
    <property type="match status" value="1"/>
</dbReference>
<dbReference type="Proteomes" id="UP000006294">
    <property type="component" value="Chromosome"/>
</dbReference>
<organism evidence="3 4">
    <name type="scientific">Amphibacillus xylanus (strain ATCC 51415 / DSM 6626 / JCM 7361 / LMG 17667 / NBRC 15112 / Ep01)</name>
    <dbReference type="NCBI Taxonomy" id="698758"/>
    <lineage>
        <taxon>Bacteria</taxon>
        <taxon>Bacillati</taxon>
        <taxon>Bacillota</taxon>
        <taxon>Bacilli</taxon>
        <taxon>Bacillales</taxon>
        <taxon>Bacillaceae</taxon>
        <taxon>Amphibacillus</taxon>
    </lineage>
</organism>
<dbReference type="PATRIC" id="fig|698758.3.peg.497"/>
<dbReference type="KEGG" id="axl:AXY_05000"/>
<dbReference type="PANTHER" id="PTHR31528">
    <property type="entry name" value="4-AMINO-5-HYDROXYMETHYL-2-METHYLPYRIMIDINE PHOSPHATE SYNTHASE THI11-RELATED"/>
    <property type="match status" value="1"/>
</dbReference>
<proteinExistence type="predicted"/>
<dbReference type="EMBL" id="AP012050">
    <property type="protein sequence ID" value="BAM46632.1"/>
    <property type="molecule type" value="Genomic_DNA"/>
</dbReference>
<feature type="chain" id="PRO_5038813409" evidence="1">
    <location>
        <begin position="21"/>
        <end position="340"/>
    </location>
</feature>
<evidence type="ECO:0000259" key="2">
    <source>
        <dbReference type="Pfam" id="PF09084"/>
    </source>
</evidence>
<keyword evidence="4" id="KW-1185">Reference proteome</keyword>
<evidence type="ECO:0000256" key="1">
    <source>
        <dbReference type="SAM" id="SignalP"/>
    </source>
</evidence>
<sequence length="340" mass="38461">MRSKVMLFSLMLITILMLVACTEDETESKDARESTTNDEKETVSIMLDWYPNAVHSYLYVAQEKGYFEEENIVVTFQFPANPTDPLTLAASGKVTMGLYYQPDVIMAKANEDIPIKAVAAVVREPLNHVVYREDNPIHSPKELVDKKVGYPGIPINEALVKTIVEHDGGNYDELEMINVEFELGSSLISEQVDAVSGMFVNHEVPLLRSQGYEVDYINPVDYGVPSYYEVVAVTSDETWENNQETIKAFWRAARKGFDDMIDNPEEALDILLSNQDKANFPLDKEVETESMNILLPKMKSEAGFANQEKESWEVTAKWLKEYGLIDEVPNIDDLIISIEP</sequence>
<evidence type="ECO:0000313" key="4">
    <source>
        <dbReference type="Proteomes" id="UP000006294"/>
    </source>
</evidence>
<protein>
    <submittedName>
        <fullName evidence="3">Putative ABC transporter substrate-binding protein</fullName>
    </submittedName>
</protein>
<dbReference type="HOGENOM" id="CLU_028871_6_2_9"/>
<dbReference type="InterPro" id="IPR015168">
    <property type="entry name" value="SsuA/THI5"/>
</dbReference>
<dbReference type="OrthoDB" id="9815602at2"/>
<dbReference type="SUPFAM" id="SSF53850">
    <property type="entry name" value="Periplasmic binding protein-like II"/>
    <property type="match status" value="1"/>
</dbReference>
<name>K0J0G3_AMPXN</name>
<dbReference type="AlphaFoldDB" id="K0J0G3"/>
<accession>K0J0G3</accession>
<dbReference type="eggNOG" id="COG0715">
    <property type="taxonomic scope" value="Bacteria"/>
</dbReference>
<keyword evidence="1" id="KW-0732">Signal</keyword>